<organism evidence="1 2">
    <name type="scientific">Drosophila gunungcola</name>
    <name type="common">fruit fly</name>
    <dbReference type="NCBI Taxonomy" id="103775"/>
    <lineage>
        <taxon>Eukaryota</taxon>
        <taxon>Metazoa</taxon>
        <taxon>Ecdysozoa</taxon>
        <taxon>Arthropoda</taxon>
        <taxon>Hexapoda</taxon>
        <taxon>Insecta</taxon>
        <taxon>Pterygota</taxon>
        <taxon>Neoptera</taxon>
        <taxon>Endopterygota</taxon>
        <taxon>Diptera</taxon>
        <taxon>Brachycera</taxon>
        <taxon>Muscomorpha</taxon>
        <taxon>Ephydroidea</taxon>
        <taxon>Drosophilidae</taxon>
        <taxon>Drosophila</taxon>
        <taxon>Sophophora</taxon>
    </lineage>
</organism>
<name>A0A9Q0BT25_9MUSC</name>
<evidence type="ECO:0000313" key="1">
    <source>
        <dbReference type="EMBL" id="KAI8043697.1"/>
    </source>
</evidence>
<protein>
    <submittedName>
        <fullName evidence="1">Uncharacterized protein</fullName>
    </submittedName>
</protein>
<accession>A0A9Q0BT25</accession>
<evidence type="ECO:0000313" key="2">
    <source>
        <dbReference type="Proteomes" id="UP001059596"/>
    </source>
</evidence>
<dbReference type="AlphaFoldDB" id="A0A9Q0BT25"/>
<comment type="caution">
    <text evidence="1">The sequence shown here is derived from an EMBL/GenBank/DDBJ whole genome shotgun (WGS) entry which is preliminary data.</text>
</comment>
<gene>
    <name evidence="1" type="ORF">M5D96_005035</name>
</gene>
<sequence length="88" mass="10003">NKQDNKKAENGETERWKSAAATKFIGNTHKERRSQKLEIDRLGSAYCSCSRSRSGSGELSLQSPIPKPQSPTCRVFHYELLLTMFHFS</sequence>
<proteinExistence type="predicted"/>
<dbReference type="EMBL" id="JAMKOV010000002">
    <property type="protein sequence ID" value="KAI8043697.1"/>
    <property type="molecule type" value="Genomic_DNA"/>
</dbReference>
<reference evidence="1" key="1">
    <citation type="journal article" date="2023" name="Genome Biol. Evol.">
        <title>Long-read-based Genome Assembly of Drosophila gunungcola Reveals Fewer Chemosensory Genes in Flower-breeding Species.</title>
        <authorList>
            <person name="Negi A."/>
            <person name="Liao B.Y."/>
            <person name="Yeh S.D."/>
        </authorList>
    </citation>
    <scope>NUCLEOTIDE SEQUENCE</scope>
    <source>
        <strain evidence="1">Sukarami</strain>
    </source>
</reference>
<dbReference type="Proteomes" id="UP001059596">
    <property type="component" value="Unassembled WGS sequence"/>
</dbReference>
<keyword evidence="2" id="KW-1185">Reference proteome</keyword>
<feature type="non-terminal residue" evidence="1">
    <location>
        <position position="1"/>
    </location>
</feature>